<accession>A0ABU5RNF3</accession>
<dbReference type="RefSeq" id="WP_323337237.1">
    <property type="nucleotide sequence ID" value="NZ_JAYFSI010000022.1"/>
</dbReference>
<comment type="caution">
    <text evidence="2">The sequence shown here is derived from an EMBL/GenBank/DDBJ whole genome shotgun (WGS) entry which is preliminary data.</text>
</comment>
<gene>
    <name evidence="2" type="ORF">VA596_47895</name>
</gene>
<sequence length="55" mass="5679">MPLVVLVLLIAVVLAAVGLLVKMLRNDEPLMGGFALCLLVGPGAVLAFLHVALDV</sequence>
<evidence type="ECO:0000313" key="3">
    <source>
        <dbReference type="Proteomes" id="UP001304298"/>
    </source>
</evidence>
<keyword evidence="1" id="KW-1133">Transmembrane helix</keyword>
<name>A0ABU5RNF3_9PSEU</name>
<evidence type="ECO:0000256" key="1">
    <source>
        <dbReference type="SAM" id="Phobius"/>
    </source>
</evidence>
<proteinExistence type="predicted"/>
<keyword evidence="1" id="KW-0472">Membrane</keyword>
<protein>
    <submittedName>
        <fullName evidence="2">Uncharacterized protein</fullName>
    </submittedName>
</protein>
<keyword evidence="3" id="KW-1185">Reference proteome</keyword>
<evidence type="ECO:0000313" key="2">
    <source>
        <dbReference type="EMBL" id="MEA5367325.1"/>
    </source>
</evidence>
<dbReference type="Proteomes" id="UP001304298">
    <property type="component" value="Unassembled WGS sequence"/>
</dbReference>
<feature type="transmembrane region" description="Helical" evidence="1">
    <location>
        <begin position="31"/>
        <end position="53"/>
    </location>
</feature>
<dbReference type="EMBL" id="JAYFSI010000022">
    <property type="protein sequence ID" value="MEA5367325.1"/>
    <property type="molecule type" value="Genomic_DNA"/>
</dbReference>
<keyword evidence="1" id="KW-0812">Transmembrane</keyword>
<reference evidence="2 3" key="1">
    <citation type="submission" date="2023-12" db="EMBL/GenBank/DDBJ databases">
        <title>Amycolatopsis sp. V23-08.</title>
        <authorList>
            <person name="Somphong A."/>
        </authorList>
    </citation>
    <scope>NUCLEOTIDE SEQUENCE [LARGE SCALE GENOMIC DNA]</scope>
    <source>
        <strain evidence="2 3">V23-08</strain>
    </source>
</reference>
<organism evidence="2 3">
    <name type="scientific">Amycolatopsis heterodermiae</name>
    <dbReference type="NCBI Taxonomy" id="3110235"/>
    <lineage>
        <taxon>Bacteria</taxon>
        <taxon>Bacillati</taxon>
        <taxon>Actinomycetota</taxon>
        <taxon>Actinomycetes</taxon>
        <taxon>Pseudonocardiales</taxon>
        <taxon>Pseudonocardiaceae</taxon>
        <taxon>Amycolatopsis</taxon>
    </lineage>
</organism>